<dbReference type="Proteomes" id="UP000824120">
    <property type="component" value="Chromosome 10"/>
</dbReference>
<dbReference type="EMBL" id="JACXVP010000010">
    <property type="protein sequence ID" value="KAG5583348.1"/>
    <property type="molecule type" value="Genomic_DNA"/>
</dbReference>
<organism evidence="1 2">
    <name type="scientific">Solanum commersonii</name>
    <name type="common">Commerson's wild potato</name>
    <name type="synonym">Commerson's nightshade</name>
    <dbReference type="NCBI Taxonomy" id="4109"/>
    <lineage>
        <taxon>Eukaryota</taxon>
        <taxon>Viridiplantae</taxon>
        <taxon>Streptophyta</taxon>
        <taxon>Embryophyta</taxon>
        <taxon>Tracheophyta</taxon>
        <taxon>Spermatophyta</taxon>
        <taxon>Magnoliopsida</taxon>
        <taxon>eudicotyledons</taxon>
        <taxon>Gunneridae</taxon>
        <taxon>Pentapetalae</taxon>
        <taxon>asterids</taxon>
        <taxon>lamiids</taxon>
        <taxon>Solanales</taxon>
        <taxon>Solanaceae</taxon>
        <taxon>Solanoideae</taxon>
        <taxon>Solaneae</taxon>
        <taxon>Solanum</taxon>
    </lineage>
</organism>
<protein>
    <submittedName>
        <fullName evidence="1">Uncharacterized protein</fullName>
    </submittedName>
</protein>
<evidence type="ECO:0000313" key="2">
    <source>
        <dbReference type="Proteomes" id="UP000824120"/>
    </source>
</evidence>
<reference evidence="1 2" key="1">
    <citation type="submission" date="2020-09" db="EMBL/GenBank/DDBJ databases">
        <title>De no assembly of potato wild relative species, Solanum commersonii.</title>
        <authorList>
            <person name="Cho K."/>
        </authorList>
    </citation>
    <scope>NUCLEOTIDE SEQUENCE [LARGE SCALE GENOMIC DNA]</scope>
    <source>
        <strain evidence="1">LZ3.2</strain>
        <tissue evidence="1">Leaf</tissue>
    </source>
</reference>
<keyword evidence="2" id="KW-1185">Reference proteome</keyword>
<gene>
    <name evidence="1" type="ORF">H5410_053975</name>
</gene>
<comment type="caution">
    <text evidence="1">The sequence shown here is derived from an EMBL/GenBank/DDBJ whole genome shotgun (WGS) entry which is preliminary data.</text>
</comment>
<accession>A0A9J5X7Y5</accession>
<evidence type="ECO:0000313" key="1">
    <source>
        <dbReference type="EMBL" id="KAG5583348.1"/>
    </source>
</evidence>
<proteinExistence type="predicted"/>
<sequence length="76" mass="8515">MSQLSHTGLVSGGSFPVIPRGVWLVPSYSNWLSRDRGFGGYLFRAEATVNLPWFINDLDKKSSATCHYEQLSTIHN</sequence>
<name>A0A9J5X7Y5_SOLCO</name>
<dbReference type="AlphaFoldDB" id="A0A9J5X7Y5"/>